<dbReference type="Proteomes" id="UP001295684">
    <property type="component" value="Unassembled WGS sequence"/>
</dbReference>
<evidence type="ECO:0000256" key="1">
    <source>
        <dbReference type="SAM" id="Coils"/>
    </source>
</evidence>
<accession>A0AAD2D7T7</accession>
<protein>
    <submittedName>
        <fullName evidence="2">Uncharacterized protein</fullName>
    </submittedName>
</protein>
<sequence length="142" mass="16842">MDNILAGLDDIEADIKKSNNERHQIEKEQKKAEMDEFFDDALADIDLQVEKNVNLKEKTDLQGELTKLYMNLLTYNEQENQVPADENDYIIYDVDQMYENFEKEEGEQEERLFNAAHKYFSTKYSEVISKEDFDRFTQTTFA</sequence>
<name>A0AAD2D7T7_EUPCR</name>
<reference evidence="2" key="1">
    <citation type="submission" date="2023-07" db="EMBL/GenBank/DDBJ databases">
        <authorList>
            <consortium name="AG Swart"/>
            <person name="Singh M."/>
            <person name="Singh A."/>
            <person name="Seah K."/>
            <person name="Emmerich C."/>
        </authorList>
    </citation>
    <scope>NUCLEOTIDE SEQUENCE</scope>
    <source>
        <strain evidence="2">DP1</strain>
    </source>
</reference>
<dbReference type="AlphaFoldDB" id="A0AAD2D7T7"/>
<evidence type="ECO:0000313" key="3">
    <source>
        <dbReference type="Proteomes" id="UP001295684"/>
    </source>
</evidence>
<organism evidence="2 3">
    <name type="scientific">Euplotes crassus</name>
    <dbReference type="NCBI Taxonomy" id="5936"/>
    <lineage>
        <taxon>Eukaryota</taxon>
        <taxon>Sar</taxon>
        <taxon>Alveolata</taxon>
        <taxon>Ciliophora</taxon>
        <taxon>Intramacronucleata</taxon>
        <taxon>Spirotrichea</taxon>
        <taxon>Hypotrichia</taxon>
        <taxon>Euplotida</taxon>
        <taxon>Euplotidae</taxon>
        <taxon>Moneuplotes</taxon>
    </lineage>
</organism>
<evidence type="ECO:0000313" key="2">
    <source>
        <dbReference type="EMBL" id="CAI2384112.1"/>
    </source>
</evidence>
<keyword evidence="3" id="KW-1185">Reference proteome</keyword>
<proteinExistence type="predicted"/>
<feature type="coiled-coil region" evidence="1">
    <location>
        <begin position="1"/>
        <end position="40"/>
    </location>
</feature>
<gene>
    <name evidence="2" type="ORF">ECRASSUSDP1_LOCUS25633</name>
</gene>
<dbReference type="EMBL" id="CAMPGE010026423">
    <property type="protein sequence ID" value="CAI2384112.1"/>
    <property type="molecule type" value="Genomic_DNA"/>
</dbReference>
<comment type="caution">
    <text evidence="2">The sequence shown here is derived from an EMBL/GenBank/DDBJ whole genome shotgun (WGS) entry which is preliminary data.</text>
</comment>
<keyword evidence="1" id="KW-0175">Coiled coil</keyword>